<comment type="caution">
    <text evidence="2">The sequence shown here is derived from an EMBL/GenBank/DDBJ whole genome shotgun (WGS) entry which is preliminary data.</text>
</comment>
<keyword evidence="3" id="KW-1185">Reference proteome</keyword>
<evidence type="ECO:0000313" key="3">
    <source>
        <dbReference type="Proteomes" id="UP000182826"/>
    </source>
</evidence>
<dbReference type="InterPro" id="IPR038468">
    <property type="entry name" value="MmpS_C"/>
</dbReference>
<dbReference type="OrthoDB" id="1377205at2"/>
<evidence type="ECO:0008006" key="4">
    <source>
        <dbReference type="Google" id="ProtNLM"/>
    </source>
</evidence>
<sequence>MKSIMKTLAIVLTLAFTAVSCSSDNDDNNSGNASRDVKYEVSGNYTGNLDVTYTEAGGGVLNEDITSLPWTKEFTAGPNTNGVTLSIGGHGGSKDQTVTIKIFVGGKEVRNLPATANSEGIIVAVPQPYVFGM</sequence>
<accession>A0A1J7BXP6</accession>
<dbReference type="Proteomes" id="UP000182826">
    <property type="component" value="Unassembled WGS sequence"/>
</dbReference>
<dbReference type="AlphaFoldDB" id="A0A1J7BXP6"/>
<proteinExistence type="predicted"/>
<keyword evidence="1" id="KW-0732">Signal</keyword>
<feature type="signal peptide" evidence="1">
    <location>
        <begin position="1"/>
        <end position="23"/>
    </location>
</feature>
<reference evidence="2 3" key="1">
    <citation type="submission" date="2016-10" db="EMBL/GenBank/DDBJ databases">
        <title>Draft Genome Sequence of Rhizobacteria Flavobacterium johnsoniae CI04.</title>
        <authorList>
            <person name="Bravo J.I."/>
            <person name="Lozano G.L."/>
            <person name="Handelsman J."/>
        </authorList>
    </citation>
    <scope>NUCLEOTIDE SEQUENCE [LARGE SCALE GENOMIC DNA]</scope>
    <source>
        <strain evidence="2 3">CI04</strain>
    </source>
</reference>
<dbReference type="PROSITE" id="PS51257">
    <property type="entry name" value="PROKAR_LIPOPROTEIN"/>
    <property type="match status" value="1"/>
</dbReference>
<evidence type="ECO:0000256" key="1">
    <source>
        <dbReference type="SAM" id="SignalP"/>
    </source>
</evidence>
<dbReference type="EMBL" id="MLFK01000002">
    <property type="protein sequence ID" value="OIV43405.1"/>
    <property type="molecule type" value="Genomic_DNA"/>
</dbReference>
<dbReference type="RefSeq" id="WP_071635373.1">
    <property type="nucleotide sequence ID" value="NZ_MLFK01000002.1"/>
</dbReference>
<evidence type="ECO:0000313" key="2">
    <source>
        <dbReference type="EMBL" id="OIV43405.1"/>
    </source>
</evidence>
<gene>
    <name evidence="2" type="ORF">BKM63_04160</name>
</gene>
<feature type="chain" id="PRO_5009643804" description="MmpS family membrane protein" evidence="1">
    <location>
        <begin position="24"/>
        <end position="133"/>
    </location>
</feature>
<organism evidence="2 3">
    <name type="scientific">Flavobacterium johnsoniae</name>
    <name type="common">Cytophaga johnsonae</name>
    <dbReference type="NCBI Taxonomy" id="986"/>
    <lineage>
        <taxon>Bacteria</taxon>
        <taxon>Pseudomonadati</taxon>
        <taxon>Bacteroidota</taxon>
        <taxon>Flavobacteriia</taxon>
        <taxon>Flavobacteriales</taxon>
        <taxon>Flavobacteriaceae</taxon>
        <taxon>Flavobacterium</taxon>
    </lineage>
</organism>
<dbReference type="Gene3D" id="2.60.40.2880">
    <property type="entry name" value="MmpS1-5, C-terminal soluble domain"/>
    <property type="match status" value="1"/>
</dbReference>
<protein>
    <recommendedName>
        <fullName evidence="4">MmpS family membrane protein</fullName>
    </recommendedName>
</protein>
<name>A0A1J7BXP6_FLAJO</name>